<dbReference type="CDD" id="cd00093">
    <property type="entry name" value="HTH_XRE"/>
    <property type="match status" value="1"/>
</dbReference>
<reference evidence="11 12" key="1">
    <citation type="submission" date="2024-03" db="EMBL/GenBank/DDBJ databases">
        <title>Whole genomes of four grape xylem sap localized bacterial endophytes.</title>
        <authorList>
            <person name="Kumar G."/>
            <person name="Savka M.A."/>
        </authorList>
    </citation>
    <scope>NUCLEOTIDE SEQUENCE [LARGE SCALE GENOMIC DNA]</scope>
    <source>
        <strain evidence="11 12">RIT_GXS8</strain>
    </source>
</reference>
<dbReference type="InterPro" id="IPR001387">
    <property type="entry name" value="Cro/C1-type_HTH"/>
</dbReference>
<proteinExistence type="inferred from homology"/>
<dbReference type="InterPro" id="IPR052038">
    <property type="entry name" value="Type-VII_TA_antitoxin"/>
</dbReference>
<evidence type="ECO:0000256" key="8">
    <source>
        <dbReference type="ARBA" id="ARBA00022842"/>
    </source>
</evidence>
<accession>A0ABU8Y7N7</accession>
<dbReference type="SUPFAM" id="SSF81301">
    <property type="entry name" value="Nucleotidyltransferase"/>
    <property type="match status" value="1"/>
</dbReference>
<dbReference type="PROSITE" id="PS50943">
    <property type="entry name" value="HTH_CROC1"/>
    <property type="match status" value="1"/>
</dbReference>
<comment type="caution">
    <text evidence="11">The sequence shown here is derived from an EMBL/GenBank/DDBJ whole genome shotgun (WGS) entry which is preliminary data.</text>
</comment>
<keyword evidence="8" id="KW-0460">Magnesium</keyword>
<keyword evidence="12" id="KW-1185">Reference proteome</keyword>
<dbReference type="Pfam" id="PF13560">
    <property type="entry name" value="HTH_31"/>
    <property type="match status" value="1"/>
</dbReference>
<dbReference type="EMBL" id="JBBLYY010000031">
    <property type="protein sequence ID" value="MEK0170836.1"/>
    <property type="molecule type" value="Genomic_DNA"/>
</dbReference>
<name>A0ABU8Y7N7_9MICO</name>
<keyword evidence="2" id="KW-1277">Toxin-antitoxin system</keyword>
<keyword evidence="7" id="KW-0067">ATP-binding</keyword>
<dbReference type="PANTHER" id="PTHR33571">
    <property type="entry name" value="SSL8005 PROTEIN"/>
    <property type="match status" value="1"/>
</dbReference>
<dbReference type="Proteomes" id="UP001370299">
    <property type="component" value="Unassembled WGS sequence"/>
</dbReference>
<evidence type="ECO:0000313" key="12">
    <source>
        <dbReference type="Proteomes" id="UP001370299"/>
    </source>
</evidence>
<evidence type="ECO:0000256" key="5">
    <source>
        <dbReference type="ARBA" id="ARBA00022723"/>
    </source>
</evidence>
<keyword evidence="4" id="KW-0548">Nucleotidyltransferase</keyword>
<evidence type="ECO:0000256" key="1">
    <source>
        <dbReference type="ARBA" id="ARBA00001946"/>
    </source>
</evidence>
<dbReference type="Gene3D" id="3.30.460.10">
    <property type="entry name" value="Beta Polymerase, domain 2"/>
    <property type="match status" value="1"/>
</dbReference>
<dbReference type="RefSeq" id="WP_340197337.1">
    <property type="nucleotide sequence ID" value="NZ_JBBKAP010000063.1"/>
</dbReference>
<sequence length="159" mass="17346">MDEATTRVDRAAELIRAAREDIGFSQADLAEAAGMELLEVSDYESGRTRPPPGSLERILTAARTRPSIPLSVLADTILDEAEHFRLENVRVFGSAVRGHDTEASDIDLLVSLMPAASLFDLGGFANEVERLTGFDVDVLTDDIEDDEYFAHVLTEAVPL</sequence>
<evidence type="ECO:0000256" key="2">
    <source>
        <dbReference type="ARBA" id="ARBA00022649"/>
    </source>
</evidence>
<dbReference type="InterPro" id="IPR010982">
    <property type="entry name" value="Lambda_DNA-bd_dom_sf"/>
</dbReference>
<comment type="cofactor">
    <cofactor evidence="1">
        <name>Mg(2+)</name>
        <dbReference type="ChEBI" id="CHEBI:18420"/>
    </cofactor>
</comment>
<evidence type="ECO:0000313" key="11">
    <source>
        <dbReference type="EMBL" id="MEK0170836.1"/>
    </source>
</evidence>
<evidence type="ECO:0000256" key="6">
    <source>
        <dbReference type="ARBA" id="ARBA00022741"/>
    </source>
</evidence>
<dbReference type="Gene3D" id="1.10.260.40">
    <property type="entry name" value="lambda repressor-like DNA-binding domains"/>
    <property type="match status" value="1"/>
</dbReference>
<gene>
    <name evidence="11" type="ORF">WMN62_05070</name>
</gene>
<keyword evidence="5" id="KW-0479">Metal-binding</keyword>
<feature type="domain" description="HTH cro/C1-type" evidence="10">
    <location>
        <begin position="15"/>
        <end position="61"/>
    </location>
</feature>
<evidence type="ECO:0000256" key="3">
    <source>
        <dbReference type="ARBA" id="ARBA00022679"/>
    </source>
</evidence>
<keyword evidence="6" id="KW-0547">Nucleotide-binding</keyword>
<evidence type="ECO:0000256" key="4">
    <source>
        <dbReference type="ARBA" id="ARBA00022695"/>
    </source>
</evidence>
<evidence type="ECO:0000256" key="7">
    <source>
        <dbReference type="ARBA" id="ARBA00022840"/>
    </source>
</evidence>
<dbReference type="CDD" id="cd05403">
    <property type="entry name" value="NT_KNTase_like"/>
    <property type="match status" value="1"/>
</dbReference>
<organism evidence="11 12">
    <name type="scientific">Curtobacterium citreum</name>
    <dbReference type="NCBI Taxonomy" id="2036"/>
    <lineage>
        <taxon>Bacteria</taxon>
        <taxon>Bacillati</taxon>
        <taxon>Actinomycetota</taxon>
        <taxon>Actinomycetes</taxon>
        <taxon>Micrococcales</taxon>
        <taxon>Microbacteriaceae</taxon>
        <taxon>Curtobacterium</taxon>
    </lineage>
</organism>
<dbReference type="SUPFAM" id="SSF47413">
    <property type="entry name" value="lambda repressor-like DNA-binding domains"/>
    <property type="match status" value="1"/>
</dbReference>
<dbReference type="PANTHER" id="PTHR33571:SF12">
    <property type="entry name" value="BSL3053 PROTEIN"/>
    <property type="match status" value="1"/>
</dbReference>
<dbReference type="InterPro" id="IPR002934">
    <property type="entry name" value="Polymerase_NTP_transf_dom"/>
</dbReference>
<evidence type="ECO:0000259" key="10">
    <source>
        <dbReference type="PROSITE" id="PS50943"/>
    </source>
</evidence>
<evidence type="ECO:0000256" key="9">
    <source>
        <dbReference type="ARBA" id="ARBA00038276"/>
    </source>
</evidence>
<comment type="similarity">
    <text evidence="9">Belongs to the MntA antitoxin family.</text>
</comment>
<protein>
    <submittedName>
        <fullName evidence="11">Helix-turn-helix domain-containing protein</fullName>
    </submittedName>
</protein>
<keyword evidence="3" id="KW-0808">Transferase</keyword>
<dbReference type="SMART" id="SM00530">
    <property type="entry name" value="HTH_XRE"/>
    <property type="match status" value="1"/>
</dbReference>
<dbReference type="InterPro" id="IPR043519">
    <property type="entry name" value="NT_sf"/>
</dbReference>
<dbReference type="Pfam" id="PF01909">
    <property type="entry name" value="NTP_transf_2"/>
    <property type="match status" value="1"/>
</dbReference>